<dbReference type="OrthoDB" id="3029306at2759"/>
<sequence length="535" mass="55620">MSTPTRWVIVDDTDSKIQYSGAWFQARGTLDNLGNFGAPFLGTSHGINANGSLSYTFSGSRVIVYGTSKVEQSGANGHDPSWACSVDGVSIPAKDAIDFSENNWILCEADSLSDGQHTVKVLGTVLNPSNTFWFDHFNYVPSSSVSLDNVALFVDSSDSAIQYGSGWGPLRDIAEMTQQNGAKATFDFTGVQLSWVSMIPGDDVPGAQTSATYSIDGGTPVSFLLAGLTAGAMEPYNQIFFQTPQLSPGKHHLEVVHGGNGQTTPLSLDYLVIQNAPVPAGSSSTTRTSGTSVSSGSSSSSASSTASAGSSMTTSGTPAGGSTTGVSTSSSGDTSGLPNNTALPNTSTGLRSPTTKSKAPIGAIAGGVVGGVIVIVALVALFLFLRRRGRKQENAVDYRPVASPSTVEPFNALPSAPASHQVQQPSSPPNRSPVHFYPIQTTGKVAQATLTPKHYALSQSFTTQSPHLNSSFASNQPPTSGLDGVAVPSGLFEDESLPQSGSGPGRVVRHEDSGLRLPAREEETVLELPPLYTRG</sequence>
<dbReference type="AlphaFoldDB" id="A0A067TDN9"/>
<feature type="region of interest" description="Disordered" evidence="1">
    <location>
        <begin position="467"/>
        <end position="522"/>
    </location>
</feature>
<feature type="compositionally biased region" description="Polar residues" evidence="1">
    <location>
        <begin position="337"/>
        <end position="357"/>
    </location>
</feature>
<dbReference type="Proteomes" id="UP000027222">
    <property type="component" value="Unassembled WGS sequence"/>
</dbReference>
<feature type="compositionally biased region" description="Basic and acidic residues" evidence="1">
    <location>
        <begin position="508"/>
        <end position="522"/>
    </location>
</feature>
<keyword evidence="2" id="KW-0472">Membrane</keyword>
<keyword evidence="4" id="KW-1185">Reference proteome</keyword>
<gene>
    <name evidence="3" type="ORF">GALMADRAFT_153511</name>
</gene>
<dbReference type="Gene3D" id="2.60.120.260">
    <property type="entry name" value="Galactose-binding domain-like"/>
    <property type="match status" value="2"/>
</dbReference>
<dbReference type="STRING" id="685588.A0A067TDN9"/>
<evidence type="ECO:0008006" key="5">
    <source>
        <dbReference type="Google" id="ProtNLM"/>
    </source>
</evidence>
<keyword evidence="2" id="KW-1133">Transmembrane helix</keyword>
<reference evidence="4" key="1">
    <citation type="journal article" date="2014" name="Proc. Natl. Acad. Sci. U.S.A.">
        <title>Extensive sampling of basidiomycete genomes demonstrates inadequacy of the white-rot/brown-rot paradigm for wood decay fungi.</title>
        <authorList>
            <person name="Riley R."/>
            <person name="Salamov A.A."/>
            <person name="Brown D.W."/>
            <person name="Nagy L.G."/>
            <person name="Floudas D."/>
            <person name="Held B.W."/>
            <person name="Levasseur A."/>
            <person name="Lombard V."/>
            <person name="Morin E."/>
            <person name="Otillar R."/>
            <person name="Lindquist E.A."/>
            <person name="Sun H."/>
            <person name="LaButti K.M."/>
            <person name="Schmutz J."/>
            <person name="Jabbour D."/>
            <person name="Luo H."/>
            <person name="Baker S.E."/>
            <person name="Pisabarro A.G."/>
            <person name="Walton J.D."/>
            <person name="Blanchette R.A."/>
            <person name="Henrissat B."/>
            <person name="Martin F."/>
            <person name="Cullen D."/>
            <person name="Hibbett D.S."/>
            <person name="Grigoriev I.V."/>
        </authorList>
    </citation>
    <scope>NUCLEOTIDE SEQUENCE [LARGE SCALE GENOMIC DNA]</scope>
    <source>
        <strain evidence="4">CBS 339.88</strain>
    </source>
</reference>
<dbReference type="EMBL" id="KL142371">
    <property type="protein sequence ID" value="KDR81286.1"/>
    <property type="molecule type" value="Genomic_DNA"/>
</dbReference>
<proteinExistence type="predicted"/>
<keyword evidence="2" id="KW-0812">Transmembrane</keyword>
<evidence type="ECO:0000313" key="4">
    <source>
        <dbReference type="Proteomes" id="UP000027222"/>
    </source>
</evidence>
<evidence type="ECO:0000256" key="1">
    <source>
        <dbReference type="SAM" id="MobiDB-lite"/>
    </source>
</evidence>
<organism evidence="3 4">
    <name type="scientific">Galerina marginata (strain CBS 339.88)</name>
    <dbReference type="NCBI Taxonomy" id="685588"/>
    <lineage>
        <taxon>Eukaryota</taxon>
        <taxon>Fungi</taxon>
        <taxon>Dikarya</taxon>
        <taxon>Basidiomycota</taxon>
        <taxon>Agaricomycotina</taxon>
        <taxon>Agaricomycetes</taxon>
        <taxon>Agaricomycetidae</taxon>
        <taxon>Agaricales</taxon>
        <taxon>Agaricineae</taxon>
        <taxon>Strophariaceae</taxon>
        <taxon>Galerina</taxon>
    </lineage>
</organism>
<accession>A0A067TDN9</accession>
<feature type="region of interest" description="Disordered" evidence="1">
    <location>
        <begin position="409"/>
        <end position="434"/>
    </location>
</feature>
<dbReference type="HOGENOM" id="CLU_036313_2_0_1"/>
<feature type="compositionally biased region" description="Low complexity" evidence="1">
    <location>
        <begin position="280"/>
        <end position="317"/>
    </location>
</feature>
<feature type="compositionally biased region" description="Polar residues" evidence="1">
    <location>
        <begin position="467"/>
        <end position="479"/>
    </location>
</feature>
<evidence type="ECO:0000313" key="3">
    <source>
        <dbReference type="EMBL" id="KDR81286.1"/>
    </source>
</evidence>
<feature type="transmembrane region" description="Helical" evidence="2">
    <location>
        <begin position="361"/>
        <end position="385"/>
    </location>
</feature>
<protein>
    <recommendedName>
        <fullName evidence="5">Transmembrane protein</fullName>
    </recommendedName>
</protein>
<feature type="compositionally biased region" description="Low complexity" evidence="1">
    <location>
        <begin position="324"/>
        <end position="336"/>
    </location>
</feature>
<evidence type="ECO:0000256" key="2">
    <source>
        <dbReference type="SAM" id="Phobius"/>
    </source>
</evidence>
<feature type="region of interest" description="Disordered" evidence="1">
    <location>
        <begin position="279"/>
        <end position="357"/>
    </location>
</feature>
<name>A0A067TDN9_GALM3</name>